<dbReference type="AlphaFoldDB" id="A0A4R1LGE2"/>
<dbReference type="Pfam" id="PF00535">
    <property type="entry name" value="Glycos_transf_2"/>
    <property type="match status" value="1"/>
</dbReference>
<dbReference type="GO" id="GO:0044010">
    <property type="term" value="P:single-species biofilm formation"/>
    <property type="evidence" value="ECO:0007669"/>
    <property type="project" value="TreeGrafter"/>
</dbReference>
<dbReference type="Gene3D" id="3.90.550.10">
    <property type="entry name" value="Spore Coat Polysaccharide Biosynthesis Protein SpsA, Chain A"/>
    <property type="match status" value="1"/>
</dbReference>
<keyword evidence="3" id="KW-1185">Reference proteome</keyword>
<protein>
    <submittedName>
        <fullName evidence="2">Glycosyltransferase involved in cell wall biosynthesis</fullName>
    </submittedName>
</protein>
<dbReference type="PANTHER" id="PTHR43685:SF2">
    <property type="entry name" value="GLYCOSYLTRANSFERASE 2-LIKE DOMAIN-CONTAINING PROTEIN"/>
    <property type="match status" value="1"/>
</dbReference>
<dbReference type="PANTHER" id="PTHR43685">
    <property type="entry name" value="GLYCOSYLTRANSFERASE"/>
    <property type="match status" value="1"/>
</dbReference>
<name>A0A4R1LGE2_9BACT</name>
<keyword evidence="2" id="KW-0808">Transferase</keyword>
<sequence length="350" mass="39220">MRQARFTIGLPVYNALPYLQEAVGSLLGQSFGDFEILAIVDGATDGSLDYLHSVRDERLRILTQANAGVAATLNRMLKETRTPWLVRQDADDLSYPDRLAKMDEAIAAHPKAGMIYSLAEYQGGSVGLFRSTRGSSSERRKLVERGYLPAICHSTVALRVQAVRALGGYRTGLHAEDPDLWWRMVLMYETHLIPEVLVGFRQNEGSVSTRHFKMQELHGIYVQYLLLSHLHGWRASSWEEAAPRLAELLSPRWLRAKEHLRCCNMRLGEGLWGAAADRLVRSMIASPSYLARRLRDEFAPGSRIANGLPPGMFLERKEWLWPLQFGTAPQLTALQTADSVVCFPGSRSTG</sequence>
<dbReference type="InterPro" id="IPR001173">
    <property type="entry name" value="Glyco_trans_2-like"/>
</dbReference>
<evidence type="ECO:0000259" key="1">
    <source>
        <dbReference type="Pfam" id="PF00535"/>
    </source>
</evidence>
<dbReference type="InterPro" id="IPR050834">
    <property type="entry name" value="Glycosyltransf_2"/>
</dbReference>
<evidence type="ECO:0000313" key="2">
    <source>
        <dbReference type="EMBL" id="TCK75769.1"/>
    </source>
</evidence>
<accession>A0A4R1LGE2</accession>
<reference evidence="2 3" key="1">
    <citation type="submission" date="2019-03" db="EMBL/GenBank/DDBJ databases">
        <title>Genomic Encyclopedia of Type Strains, Phase IV (KMG-IV): sequencing the most valuable type-strain genomes for metagenomic binning, comparative biology and taxonomic classification.</title>
        <authorList>
            <person name="Goeker M."/>
        </authorList>
    </citation>
    <scope>NUCLEOTIDE SEQUENCE [LARGE SCALE GENOMIC DNA]</scope>
    <source>
        <strain evidence="2 3">DSM 103428</strain>
    </source>
</reference>
<feature type="domain" description="Glycosyltransferase 2-like" evidence="1">
    <location>
        <begin position="8"/>
        <end position="165"/>
    </location>
</feature>
<dbReference type="OrthoDB" id="111731at2"/>
<dbReference type="EMBL" id="SMGK01000001">
    <property type="protein sequence ID" value="TCK75769.1"/>
    <property type="molecule type" value="Genomic_DNA"/>
</dbReference>
<gene>
    <name evidence="2" type="ORF">C7378_0761</name>
</gene>
<dbReference type="InterPro" id="IPR029044">
    <property type="entry name" value="Nucleotide-diphossugar_trans"/>
</dbReference>
<dbReference type="Proteomes" id="UP000295210">
    <property type="component" value="Unassembled WGS sequence"/>
</dbReference>
<dbReference type="SUPFAM" id="SSF53448">
    <property type="entry name" value="Nucleotide-diphospho-sugar transferases"/>
    <property type="match status" value="1"/>
</dbReference>
<evidence type="ECO:0000313" key="3">
    <source>
        <dbReference type="Proteomes" id="UP000295210"/>
    </source>
</evidence>
<comment type="caution">
    <text evidence="2">The sequence shown here is derived from an EMBL/GenBank/DDBJ whole genome shotgun (WGS) entry which is preliminary data.</text>
</comment>
<dbReference type="RefSeq" id="WP_131991865.1">
    <property type="nucleotide sequence ID" value="NZ_SMGK01000001.1"/>
</dbReference>
<organism evidence="2 3">
    <name type="scientific">Acidipila rosea</name>
    <dbReference type="NCBI Taxonomy" id="768535"/>
    <lineage>
        <taxon>Bacteria</taxon>
        <taxon>Pseudomonadati</taxon>
        <taxon>Acidobacteriota</taxon>
        <taxon>Terriglobia</taxon>
        <taxon>Terriglobales</taxon>
        <taxon>Acidobacteriaceae</taxon>
        <taxon>Acidipila</taxon>
    </lineage>
</organism>
<dbReference type="GO" id="GO:0016740">
    <property type="term" value="F:transferase activity"/>
    <property type="evidence" value="ECO:0007669"/>
    <property type="project" value="UniProtKB-KW"/>
</dbReference>
<proteinExistence type="predicted"/>